<proteinExistence type="predicted"/>
<evidence type="ECO:0000256" key="4">
    <source>
        <dbReference type="ARBA" id="ARBA00048462"/>
    </source>
</evidence>
<evidence type="ECO:0000256" key="3">
    <source>
        <dbReference type="ARBA" id="ARBA00023315"/>
    </source>
</evidence>
<dbReference type="AlphaFoldDB" id="A0A075RB26"/>
<dbReference type="InterPro" id="IPR016036">
    <property type="entry name" value="Malonyl_transacylase_ACP-bd"/>
</dbReference>
<dbReference type="InterPro" id="IPR016035">
    <property type="entry name" value="Acyl_Trfase/lysoPLipase"/>
</dbReference>
<dbReference type="GO" id="GO:0004314">
    <property type="term" value="F:[acyl-carrier-protein] S-malonyltransferase activity"/>
    <property type="evidence" value="ECO:0007669"/>
    <property type="project" value="UniProtKB-EC"/>
</dbReference>
<accession>A0A075RB26</accession>
<evidence type="ECO:0000256" key="1">
    <source>
        <dbReference type="ARBA" id="ARBA00013258"/>
    </source>
</evidence>
<feature type="domain" description="Malonyl-CoA:ACP transacylase (MAT)" evidence="5">
    <location>
        <begin position="7"/>
        <end position="320"/>
    </location>
</feature>
<dbReference type="KEGG" id="blr:BRLA_c024100"/>
<name>A0A075RB26_BRELA</name>
<dbReference type="Proteomes" id="UP000005850">
    <property type="component" value="Chromosome"/>
</dbReference>
<evidence type="ECO:0000313" key="7">
    <source>
        <dbReference type="Proteomes" id="UP000005850"/>
    </source>
</evidence>
<dbReference type="NCBIfam" id="TIGR00128">
    <property type="entry name" value="fabD"/>
    <property type="match status" value="1"/>
</dbReference>
<sequence>MKKLAMMFSGQGSQYAGMGLDLYTDFEIARQAFEEASDTLGFDLKKCCEQSSREELTRTEIAQPAILTVSVSAFRVFMQEFGIEPSYLAGHSLGEYSALVCAEALSFQDAVLLVSKRGQFMQEAVSPGEGSMVAVRNIPATLVADMCHSVSEGQKAVEIACYNSLHEVVIAGHREAVSRVSEMIKRQGAQLISLQVSAPFHCMLMKPAAERLHAELVKVNVDTLKWPVYSNVTGKPYDDQACIAELLTRQMTEPVKWAQIMQDAHDQGVELAIEFGPKTVLRNLTRKNVPTLRAFSFDEPSDRQKLEEEFPTVVQTCIRIGICTKNRNNDEAAYQKGFVQPYHRLQELGHKLKECGRRPDLGEIDEAMKCLQMMLAAKQTPLEEQERRMDQLYQITGYKQKGCVNSIHVEV</sequence>
<dbReference type="EMBL" id="CP007806">
    <property type="protein sequence ID" value="AIG26730.1"/>
    <property type="molecule type" value="Genomic_DNA"/>
</dbReference>
<dbReference type="STRING" id="1042163.BRLA_c024100"/>
<dbReference type="EC" id="2.3.1.39" evidence="1"/>
<dbReference type="RefSeq" id="WP_003337654.1">
    <property type="nucleotide sequence ID" value="NZ_CP007806.1"/>
</dbReference>
<dbReference type="InterPro" id="IPR050858">
    <property type="entry name" value="Mal-CoA-ACP_Trans/PKS_FabD"/>
</dbReference>
<dbReference type="eggNOG" id="COG0331">
    <property type="taxonomic scope" value="Bacteria"/>
</dbReference>
<protein>
    <recommendedName>
        <fullName evidence="1">[acyl-carrier-protein] S-malonyltransferase</fullName>
        <ecNumber evidence="1">2.3.1.39</ecNumber>
    </recommendedName>
</protein>
<dbReference type="SUPFAM" id="SSF55048">
    <property type="entry name" value="Probable ACP-binding domain of malonyl-CoA ACP transacylase"/>
    <property type="match status" value="1"/>
</dbReference>
<dbReference type="Gene3D" id="3.40.366.10">
    <property type="entry name" value="Malonyl-Coenzyme A Acyl Carrier Protein, domain 2"/>
    <property type="match status" value="1"/>
</dbReference>
<dbReference type="PANTHER" id="PTHR42681:SF1">
    <property type="entry name" value="MALONYL-COA-ACYL CARRIER PROTEIN TRANSACYLASE, MITOCHONDRIAL"/>
    <property type="match status" value="1"/>
</dbReference>
<dbReference type="InterPro" id="IPR014043">
    <property type="entry name" value="Acyl_transferase_dom"/>
</dbReference>
<dbReference type="InterPro" id="IPR004410">
    <property type="entry name" value="Malonyl_CoA-ACP_transAc_FabD"/>
</dbReference>
<gene>
    <name evidence="6" type="ORF">BRLA_c024100</name>
</gene>
<keyword evidence="2 6" id="KW-0808">Transferase</keyword>
<evidence type="ECO:0000259" key="5">
    <source>
        <dbReference type="SMART" id="SM00827"/>
    </source>
</evidence>
<dbReference type="HOGENOM" id="CLU_030558_1_0_9"/>
<dbReference type="GO" id="GO:0005829">
    <property type="term" value="C:cytosol"/>
    <property type="evidence" value="ECO:0007669"/>
    <property type="project" value="TreeGrafter"/>
</dbReference>
<dbReference type="InterPro" id="IPR001227">
    <property type="entry name" value="Ac_transferase_dom_sf"/>
</dbReference>
<dbReference type="Pfam" id="PF00698">
    <property type="entry name" value="Acyl_transf_1"/>
    <property type="match status" value="1"/>
</dbReference>
<keyword evidence="7" id="KW-1185">Reference proteome</keyword>
<comment type="catalytic activity">
    <reaction evidence="4">
        <text>holo-[ACP] + malonyl-CoA = malonyl-[ACP] + CoA</text>
        <dbReference type="Rhea" id="RHEA:41792"/>
        <dbReference type="Rhea" id="RHEA-COMP:9623"/>
        <dbReference type="Rhea" id="RHEA-COMP:9685"/>
        <dbReference type="ChEBI" id="CHEBI:57287"/>
        <dbReference type="ChEBI" id="CHEBI:57384"/>
        <dbReference type="ChEBI" id="CHEBI:64479"/>
        <dbReference type="ChEBI" id="CHEBI:78449"/>
        <dbReference type="EC" id="2.3.1.39"/>
    </reaction>
</comment>
<organism evidence="6 7">
    <name type="scientific">Brevibacillus laterosporus LMG 15441</name>
    <dbReference type="NCBI Taxonomy" id="1042163"/>
    <lineage>
        <taxon>Bacteria</taxon>
        <taxon>Bacillati</taxon>
        <taxon>Bacillota</taxon>
        <taxon>Bacilli</taxon>
        <taxon>Bacillales</taxon>
        <taxon>Paenibacillaceae</taxon>
        <taxon>Brevibacillus</taxon>
    </lineage>
</organism>
<evidence type="ECO:0000313" key="6">
    <source>
        <dbReference type="EMBL" id="AIG26730.1"/>
    </source>
</evidence>
<dbReference type="SMART" id="SM00827">
    <property type="entry name" value="PKS_AT"/>
    <property type="match status" value="1"/>
</dbReference>
<dbReference type="Gene3D" id="3.30.70.250">
    <property type="entry name" value="Malonyl-CoA ACP transacylase, ACP-binding"/>
    <property type="match status" value="1"/>
</dbReference>
<evidence type="ECO:0000256" key="2">
    <source>
        <dbReference type="ARBA" id="ARBA00022679"/>
    </source>
</evidence>
<dbReference type="GO" id="GO:0006633">
    <property type="term" value="P:fatty acid biosynthetic process"/>
    <property type="evidence" value="ECO:0007669"/>
    <property type="project" value="TreeGrafter"/>
</dbReference>
<dbReference type="SUPFAM" id="SSF52151">
    <property type="entry name" value="FabD/lysophospholipase-like"/>
    <property type="match status" value="1"/>
</dbReference>
<reference evidence="6 7" key="1">
    <citation type="journal article" date="2011" name="J. Bacteriol.">
        <title>Genome sequence of Brevibacillus laterosporus LMG 15441, a pathogen of invertebrates.</title>
        <authorList>
            <person name="Djukic M."/>
            <person name="Poehlein A."/>
            <person name="Thurmer A."/>
            <person name="Daniel R."/>
        </authorList>
    </citation>
    <scope>NUCLEOTIDE SEQUENCE [LARGE SCALE GENOMIC DNA]</scope>
    <source>
        <strain evidence="6 7">LMG 15441</strain>
    </source>
</reference>
<dbReference type="PANTHER" id="PTHR42681">
    <property type="entry name" value="MALONYL-COA-ACYL CARRIER PROTEIN TRANSACYLASE, MITOCHONDRIAL"/>
    <property type="match status" value="1"/>
</dbReference>
<keyword evidence="3 6" id="KW-0012">Acyltransferase</keyword>